<evidence type="ECO:0000313" key="2">
    <source>
        <dbReference type="EMBL" id="TWU51595.1"/>
    </source>
</evidence>
<name>A0A5C6ESI3_9BACT</name>
<dbReference type="PANTHER" id="PTHR33258">
    <property type="entry name" value="TRANSPOSASE INSL FOR INSERTION SEQUENCE ELEMENT IS186A-RELATED"/>
    <property type="match status" value="1"/>
</dbReference>
<dbReference type="Pfam" id="PF01609">
    <property type="entry name" value="DDE_Tnp_1"/>
    <property type="match status" value="1"/>
</dbReference>
<organism evidence="2 3">
    <name type="scientific">Rubripirellula reticaptiva</name>
    <dbReference type="NCBI Taxonomy" id="2528013"/>
    <lineage>
        <taxon>Bacteria</taxon>
        <taxon>Pseudomonadati</taxon>
        <taxon>Planctomycetota</taxon>
        <taxon>Planctomycetia</taxon>
        <taxon>Pirellulales</taxon>
        <taxon>Pirellulaceae</taxon>
        <taxon>Rubripirellula</taxon>
    </lineage>
</organism>
<sequence length="175" mass="20036">MSKKEFDDLDDFVLVRHLRYCFKQKGFRVRYVLFATTLLDASEHSVEDLAVLYAQRWQVEWDIQSLKAHMQMEHLRCKSPSMVRKEIYAHLISFSLIRYLSVRTALRHSTAPKYLSHTAAVQSLNAFSGNCKPEVAELINSKGSGWSQSVSIRSATENPEFTLEKSNAAPVHTSQ</sequence>
<dbReference type="GO" id="GO:0006313">
    <property type="term" value="P:DNA transposition"/>
    <property type="evidence" value="ECO:0007669"/>
    <property type="project" value="InterPro"/>
</dbReference>
<evidence type="ECO:0000259" key="1">
    <source>
        <dbReference type="Pfam" id="PF01609"/>
    </source>
</evidence>
<protein>
    <submittedName>
        <fullName evidence="2">Transposase DDE domain protein</fullName>
    </submittedName>
</protein>
<comment type="caution">
    <text evidence="2">The sequence shown here is derived from an EMBL/GenBank/DDBJ whole genome shotgun (WGS) entry which is preliminary data.</text>
</comment>
<dbReference type="RefSeq" id="WP_146534910.1">
    <property type="nucleotide sequence ID" value="NZ_SJPX01000003.1"/>
</dbReference>
<dbReference type="SUPFAM" id="SSF53098">
    <property type="entry name" value="Ribonuclease H-like"/>
    <property type="match status" value="1"/>
</dbReference>
<dbReference type="GO" id="GO:0003677">
    <property type="term" value="F:DNA binding"/>
    <property type="evidence" value="ECO:0007669"/>
    <property type="project" value="InterPro"/>
</dbReference>
<dbReference type="OrthoDB" id="290144at2"/>
<dbReference type="Proteomes" id="UP000317977">
    <property type="component" value="Unassembled WGS sequence"/>
</dbReference>
<feature type="domain" description="Transposase IS4-like" evidence="1">
    <location>
        <begin position="27"/>
        <end position="93"/>
    </location>
</feature>
<gene>
    <name evidence="2" type="ORF">Poly59_31880</name>
</gene>
<evidence type="ECO:0000313" key="3">
    <source>
        <dbReference type="Proteomes" id="UP000317977"/>
    </source>
</evidence>
<dbReference type="InterPro" id="IPR002559">
    <property type="entry name" value="Transposase_11"/>
</dbReference>
<dbReference type="EMBL" id="SJPX01000003">
    <property type="protein sequence ID" value="TWU51595.1"/>
    <property type="molecule type" value="Genomic_DNA"/>
</dbReference>
<dbReference type="PANTHER" id="PTHR33258:SF1">
    <property type="entry name" value="TRANSPOSASE INSL FOR INSERTION SEQUENCE ELEMENT IS186A-RELATED"/>
    <property type="match status" value="1"/>
</dbReference>
<accession>A0A5C6ESI3</accession>
<dbReference type="InterPro" id="IPR012337">
    <property type="entry name" value="RNaseH-like_sf"/>
</dbReference>
<dbReference type="GO" id="GO:0004803">
    <property type="term" value="F:transposase activity"/>
    <property type="evidence" value="ECO:0007669"/>
    <property type="project" value="InterPro"/>
</dbReference>
<dbReference type="AlphaFoldDB" id="A0A5C6ESI3"/>
<reference evidence="2 3" key="1">
    <citation type="submission" date="2019-02" db="EMBL/GenBank/DDBJ databases">
        <title>Deep-cultivation of Planctomycetes and their phenomic and genomic characterization uncovers novel biology.</title>
        <authorList>
            <person name="Wiegand S."/>
            <person name="Jogler M."/>
            <person name="Boedeker C."/>
            <person name="Pinto D."/>
            <person name="Vollmers J."/>
            <person name="Rivas-Marin E."/>
            <person name="Kohn T."/>
            <person name="Peeters S.H."/>
            <person name="Heuer A."/>
            <person name="Rast P."/>
            <person name="Oberbeckmann S."/>
            <person name="Bunk B."/>
            <person name="Jeske O."/>
            <person name="Meyerdierks A."/>
            <person name="Storesund J.E."/>
            <person name="Kallscheuer N."/>
            <person name="Luecker S."/>
            <person name="Lage O.M."/>
            <person name="Pohl T."/>
            <person name="Merkel B.J."/>
            <person name="Hornburger P."/>
            <person name="Mueller R.-W."/>
            <person name="Bruemmer F."/>
            <person name="Labrenz M."/>
            <person name="Spormann A.M."/>
            <person name="Op Den Camp H."/>
            <person name="Overmann J."/>
            <person name="Amann R."/>
            <person name="Jetten M.S.M."/>
            <person name="Mascher T."/>
            <person name="Medema M.H."/>
            <person name="Devos D.P."/>
            <person name="Kaster A.-K."/>
            <person name="Ovreas L."/>
            <person name="Rohde M."/>
            <person name="Galperin M.Y."/>
            <person name="Jogler C."/>
        </authorList>
    </citation>
    <scope>NUCLEOTIDE SEQUENCE [LARGE SCALE GENOMIC DNA]</scope>
    <source>
        <strain evidence="2 3">Poly59</strain>
    </source>
</reference>
<keyword evidence="3" id="KW-1185">Reference proteome</keyword>
<proteinExistence type="predicted"/>